<dbReference type="RefSeq" id="WP_027242720.1">
    <property type="nucleotide sequence ID" value="NZ_CP012508.1"/>
</dbReference>
<gene>
    <name evidence="1" type="ORF">KU39_3029</name>
</gene>
<reference evidence="1 2" key="1">
    <citation type="journal article" date="2014" name="Genome Announc.">
        <title>Comparative Genome Analysis of Two Isolates of the Fish Pathogen Piscirickettsia salmonis from Different Hosts Reveals Major Differences in Virulence-Associated Secretion Systems.</title>
        <authorList>
            <person name="Bohle H."/>
            <person name="Henriquez P."/>
            <person name="Grothusen H."/>
            <person name="Navas E."/>
            <person name="Sandoval A."/>
            <person name="Bustamante F."/>
            <person name="Bustos P."/>
            <person name="Mancilla M."/>
        </authorList>
    </citation>
    <scope>NUCLEOTIDE SEQUENCE [LARGE SCALE GENOMIC DNA]</scope>
    <source>
        <strain evidence="2">B1-32597</strain>
    </source>
</reference>
<organism evidence="1 2">
    <name type="scientific">Piscirickettsia salmonis</name>
    <dbReference type="NCBI Taxonomy" id="1238"/>
    <lineage>
        <taxon>Bacteria</taxon>
        <taxon>Pseudomonadati</taxon>
        <taxon>Pseudomonadota</taxon>
        <taxon>Gammaproteobacteria</taxon>
        <taxon>Thiotrichales</taxon>
        <taxon>Piscirickettsiaceae</taxon>
        <taxon>Piscirickettsia</taxon>
    </lineage>
</organism>
<evidence type="ECO:0000313" key="1">
    <source>
        <dbReference type="EMBL" id="ALB24202.1"/>
    </source>
</evidence>
<name>A0A1L6TFB3_PISSA</name>
<dbReference type="OrthoDB" id="9956501at2"/>
<dbReference type="EMBL" id="CP012508">
    <property type="protein sequence ID" value="ALB24202.1"/>
    <property type="molecule type" value="Genomic_DNA"/>
</dbReference>
<proteinExistence type="predicted"/>
<evidence type="ECO:0000313" key="2">
    <source>
        <dbReference type="Proteomes" id="UP000029558"/>
    </source>
</evidence>
<sequence length="133" mass="15540">MIENIKEYYFFVFSIILTLLLSLIGFFYAFSKSVPLNTISRNIFYEDVVTMINLNNDKNKKMLNEDDISHFLLVGLMSFNSKSIAVVKDKRSSKYYQLVVGDKFYGAKVITVRKNKITIKFNNKIIEINKKSR</sequence>
<dbReference type="Proteomes" id="UP000029558">
    <property type="component" value="Chromosome"/>
</dbReference>
<protein>
    <submittedName>
        <fullName evidence="1">Uncharacterized protein</fullName>
    </submittedName>
</protein>
<accession>A0A1L6TFB3</accession>
<dbReference type="AlphaFoldDB" id="A0A1L6TFB3"/>